<dbReference type="GO" id="GO:0050660">
    <property type="term" value="F:flavin adenine dinucleotide binding"/>
    <property type="evidence" value="ECO:0007669"/>
    <property type="project" value="TreeGrafter"/>
</dbReference>
<comment type="caution">
    <text evidence="2">The sequence shown here is derived from an EMBL/GenBank/DDBJ whole genome shotgun (WGS) entry which is preliminary data.</text>
</comment>
<dbReference type="PANTHER" id="PTHR21197">
    <property type="entry name" value="UDP-GALACTOPYRANOSE MUTASE"/>
    <property type="match status" value="1"/>
</dbReference>
<proteinExistence type="predicted"/>
<gene>
    <name evidence="2" type="ORF">G4W11_004554</name>
</gene>
<reference evidence="2" key="2">
    <citation type="submission" date="2018-07" db="EMBL/GenBank/DDBJ databases">
        <authorList>
            <consortium name="NCBI Pathogen Detection Project"/>
        </authorList>
    </citation>
    <scope>NUCLEOTIDE SEQUENCE</scope>
    <source>
        <strain evidence="2">Salmonella enterica</strain>
    </source>
</reference>
<name>A0A739P701_SALEB</name>
<protein>
    <submittedName>
        <fullName evidence="2">FAD-dependent oxidoreductase</fullName>
    </submittedName>
</protein>
<accession>A0A739P701</accession>
<dbReference type="SUPFAM" id="SSF51971">
    <property type="entry name" value="Nucleotide-binding domain"/>
    <property type="match status" value="1"/>
</dbReference>
<reference evidence="2" key="1">
    <citation type="journal article" date="2018" name="Genome Biol.">
        <title>SKESA: strategic k-mer extension for scrupulous assemblies.</title>
        <authorList>
            <person name="Souvorov A."/>
            <person name="Agarwala R."/>
            <person name="Lipman D.J."/>
        </authorList>
    </citation>
    <scope>NUCLEOTIDE SEQUENCE</scope>
    <source>
        <strain evidence="2">Salmonella enterica</strain>
    </source>
</reference>
<feature type="domain" description="UDP-galactopyranose mutase C-terminal" evidence="1">
    <location>
        <begin position="150"/>
        <end position="184"/>
    </location>
</feature>
<organism evidence="2">
    <name type="scientific">Salmonella enterica subsp. enterica serovar Java</name>
    <dbReference type="NCBI Taxonomy" id="224729"/>
    <lineage>
        <taxon>Bacteria</taxon>
        <taxon>Pseudomonadati</taxon>
        <taxon>Pseudomonadota</taxon>
        <taxon>Gammaproteobacteria</taxon>
        <taxon>Enterobacterales</taxon>
        <taxon>Enterobacteriaceae</taxon>
        <taxon>Salmonella</taxon>
    </lineage>
</organism>
<evidence type="ECO:0000259" key="1">
    <source>
        <dbReference type="Pfam" id="PF03275"/>
    </source>
</evidence>
<dbReference type="Pfam" id="PF13450">
    <property type="entry name" value="NAD_binding_8"/>
    <property type="match status" value="1"/>
</dbReference>
<dbReference type="EMBL" id="DAATQQ010000186">
    <property type="protein sequence ID" value="HAE9659676.1"/>
    <property type="molecule type" value="Genomic_DNA"/>
</dbReference>
<dbReference type="GO" id="GO:0008767">
    <property type="term" value="F:UDP-galactopyranose mutase activity"/>
    <property type="evidence" value="ECO:0007669"/>
    <property type="project" value="InterPro"/>
</dbReference>
<dbReference type="Pfam" id="PF03275">
    <property type="entry name" value="GLF"/>
    <property type="match status" value="1"/>
</dbReference>
<feature type="non-terminal residue" evidence="2">
    <location>
        <position position="184"/>
    </location>
</feature>
<dbReference type="AlphaFoldDB" id="A0A739P701"/>
<evidence type="ECO:0000313" key="2">
    <source>
        <dbReference type="EMBL" id="HAE9659676.1"/>
    </source>
</evidence>
<dbReference type="FunFam" id="3.40.50.720:FF:000354">
    <property type="entry name" value="UDP-galactopyranose mutase"/>
    <property type="match status" value="1"/>
</dbReference>
<dbReference type="PANTHER" id="PTHR21197:SF0">
    <property type="entry name" value="UDP-GALACTOPYRANOSE MUTASE"/>
    <property type="match status" value="1"/>
</dbReference>
<dbReference type="GO" id="GO:0005829">
    <property type="term" value="C:cytosol"/>
    <property type="evidence" value="ECO:0007669"/>
    <property type="project" value="TreeGrafter"/>
</dbReference>
<dbReference type="Gene3D" id="3.40.50.720">
    <property type="entry name" value="NAD(P)-binding Rossmann-like Domain"/>
    <property type="match status" value="1"/>
</dbReference>
<sequence length="184" mass="20857">MQRKKILIVGAGLSGAVIARQLAEQGHVVNIIDQRSHIGGNAYDARDEHTGIMVHVYGPHIFHTDNETVWNYVNKYAEMMPYINKVKATVNGQVFSLPINLHTINQFFGVACSPDDARKLLLQKCDSTILEPQNFEQQALRFIGEELYEAFFKGYTIKQWGLHPSALPASVLKRIPVRFNYDDN</sequence>
<dbReference type="InterPro" id="IPR015899">
    <property type="entry name" value="UDP-GalPyranose_mutase_C"/>
</dbReference>